<dbReference type="GO" id="GO:0022857">
    <property type="term" value="F:transmembrane transporter activity"/>
    <property type="evidence" value="ECO:0007669"/>
    <property type="project" value="InterPro"/>
</dbReference>
<dbReference type="AlphaFoldDB" id="A0A6G5QQM1"/>
<keyword evidence="7" id="KW-0472">Membrane</keyword>
<dbReference type="CDD" id="cd06550">
    <property type="entry name" value="TM_ABC_iron-siderophores_like"/>
    <property type="match status" value="1"/>
</dbReference>
<evidence type="ECO:0000256" key="5">
    <source>
        <dbReference type="ARBA" id="ARBA00022692"/>
    </source>
</evidence>
<keyword evidence="4" id="KW-1003">Cell membrane</keyword>
<comment type="similarity">
    <text evidence="2">Belongs to the binding-protein-dependent transport system permease family. FecCD subfamily.</text>
</comment>
<protein>
    <submittedName>
        <fullName evidence="8">Metal ion ABC transporter, permease protein</fullName>
    </submittedName>
</protein>
<evidence type="ECO:0000256" key="6">
    <source>
        <dbReference type="ARBA" id="ARBA00022989"/>
    </source>
</evidence>
<evidence type="ECO:0000256" key="4">
    <source>
        <dbReference type="ARBA" id="ARBA00022475"/>
    </source>
</evidence>
<dbReference type="PANTHER" id="PTHR30472:SF70">
    <property type="entry name" value="MOLYBDATE IMPORT SYSTEM PERMEASE PROTEIN MOLB"/>
    <property type="match status" value="1"/>
</dbReference>
<keyword evidence="5" id="KW-0812">Transmembrane</keyword>
<evidence type="ECO:0000256" key="3">
    <source>
        <dbReference type="ARBA" id="ARBA00022448"/>
    </source>
</evidence>
<dbReference type="GO" id="GO:0033214">
    <property type="term" value="P:siderophore-iron import into cell"/>
    <property type="evidence" value="ECO:0007669"/>
    <property type="project" value="TreeGrafter"/>
</dbReference>
<dbReference type="EMBL" id="CP012543">
    <property type="protein sequence ID" value="QCD47884.1"/>
    <property type="molecule type" value="Genomic_DNA"/>
</dbReference>
<dbReference type="KEGG" id="crx:CRECT_2298"/>
<keyword evidence="6" id="KW-1133">Transmembrane helix</keyword>
<dbReference type="Gene3D" id="1.10.3470.10">
    <property type="entry name" value="ABC transporter involved in vitamin B12 uptake, BtuC"/>
    <property type="match status" value="1"/>
</dbReference>
<dbReference type="Pfam" id="PF01032">
    <property type="entry name" value="FecCD"/>
    <property type="match status" value="1"/>
</dbReference>
<dbReference type="RefSeq" id="WP_002944284.1">
    <property type="nucleotide sequence ID" value="NZ_CP012543.1"/>
</dbReference>
<dbReference type="FunFam" id="1.10.3470.10:FF:000001">
    <property type="entry name" value="Vitamin B12 ABC transporter permease BtuC"/>
    <property type="match status" value="1"/>
</dbReference>
<evidence type="ECO:0000313" key="9">
    <source>
        <dbReference type="Proteomes" id="UP000502377"/>
    </source>
</evidence>
<dbReference type="GO" id="GO:0005886">
    <property type="term" value="C:plasma membrane"/>
    <property type="evidence" value="ECO:0007669"/>
    <property type="project" value="UniProtKB-SubCell"/>
</dbReference>
<dbReference type="Proteomes" id="UP000502377">
    <property type="component" value="Chromosome"/>
</dbReference>
<evidence type="ECO:0000256" key="2">
    <source>
        <dbReference type="ARBA" id="ARBA00007935"/>
    </source>
</evidence>
<evidence type="ECO:0000256" key="7">
    <source>
        <dbReference type="ARBA" id="ARBA00023136"/>
    </source>
</evidence>
<dbReference type="SUPFAM" id="SSF81345">
    <property type="entry name" value="ABC transporter involved in vitamin B12 uptake, BtuC"/>
    <property type="match status" value="1"/>
</dbReference>
<gene>
    <name evidence="8" type="ORF">CRECT_2298</name>
</gene>
<dbReference type="PANTHER" id="PTHR30472">
    <property type="entry name" value="FERRIC ENTEROBACTIN TRANSPORT SYSTEM PERMEASE PROTEIN"/>
    <property type="match status" value="1"/>
</dbReference>
<accession>A0A6G5QQM1</accession>
<proteinExistence type="inferred from homology"/>
<evidence type="ECO:0000256" key="1">
    <source>
        <dbReference type="ARBA" id="ARBA00004651"/>
    </source>
</evidence>
<reference evidence="8 9" key="1">
    <citation type="submission" date="2016-07" db="EMBL/GenBank/DDBJ databases">
        <title>Comparative genomics of the Campylobacter concisus group.</title>
        <authorList>
            <person name="Miller W.G."/>
            <person name="Yee E."/>
            <person name="Chapman M.H."/>
            <person name="Huynh S."/>
            <person name="Bono J.L."/>
            <person name="On S.L.W."/>
            <person name="StLeger J."/>
            <person name="Foster G."/>
            <person name="Parker C.T."/>
        </authorList>
    </citation>
    <scope>NUCLEOTIDE SEQUENCE [LARGE SCALE GENOMIC DNA]</scope>
    <source>
        <strain evidence="8 9">ATCC 33238</strain>
    </source>
</reference>
<evidence type="ECO:0000313" key="8">
    <source>
        <dbReference type="EMBL" id="QCD47884.1"/>
    </source>
</evidence>
<dbReference type="InterPro" id="IPR037294">
    <property type="entry name" value="ABC_BtuC-like"/>
</dbReference>
<dbReference type="InterPro" id="IPR000522">
    <property type="entry name" value="ABC_transptr_permease_BtuC"/>
</dbReference>
<comment type="subcellular location">
    <subcellularLocation>
        <location evidence="1">Cell membrane</location>
        <topology evidence="1">Multi-pass membrane protein</topology>
    </subcellularLocation>
</comment>
<sequence length="343" mass="36687">MTFKPGAFKSNLLFLFVLLGALLLCMIAALMLGDYKISIAKILDVLNLKIFDIPAAGISKMDQTVIFEIRMPRILTAVIVGFALSNAGAIYQACFKNPLVEPFILGASSGAALGAALAILFSGIFFNIALSAFAFSFFAVFLSYTLAKNGGIVPVVGLILSGVIVSSIFSACVSIVKYVSEDAQLREITFWMMGGLYYSKWQSLGEIASVTGVCFLALCTLAWKLNLLSLGDDQARSLGINPEKYKLIFITIATLMTAVCVANVGIIAWIGLIMPHVARLISGPDNRWVLPLSGLIGALYLLVCDTLARTVAMAEIPVGIITSLVGAPFLIALLRSKAKELLK</sequence>
<name>A0A6G5QQM1_CAMRE</name>
<keyword evidence="3" id="KW-0813">Transport</keyword>
<organism evidence="8 9">
    <name type="scientific">Campylobacter rectus</name>
    <name type="common">Wolinella recta</name>
    <dbReference type="NCBI Taxonomy" id="203"/>
    <lineage>
        <taxon>Bacteria</taxon>
        <taxon>Pseudomonadati</taxon>
        <taxon>Campylobacterota</taxon>
        <taxon>Epsilonproteobacteria</taxon>
        <taxon>Campylobacterales</taxon>
        <taxon>Campylobacteraceae</taxon>
        <taxon>Campylobacter</taxon>
    </lineage>
</organism>